<reference evidence="4 5" key="1">
    <citation type="journal article" date="2016" name="Nat. Commun.">
        <title>Thousands of microbial genomes shed light on interconnected biogeochemical processes in an aquifer system.</title>
        <authorList>
            <person name="Anantharaman K."/>
            <person name="Brown C.T."/>
            <person name="Hug L.A."/>
            <person name="Sharon I."/>
            <person name="Castelle C.J."/>
            <person name="Probst A.J."/>
            <person name="Thomas B.C."/>
            <person name="Singh A."/>
            <person name="Wilkins M.J."/>
            <person name="Karaoz U."/>
            <person name="Brodie E.L."/>
            <person name="Williams K.H."/>
            <person name="Hubbard S.S."/>
            <person name="Banfield J.F."/>
        </authorList>
    </citation>
    <scope>NUCLEOTIDE SEQUENCE [LARGE SCALE GENOMIC DNA]</scope>
</reference>
<feature type="compositionally biased region" description="Basic and acidic residues" evidence="1">
    <location>
        <begin position="201"/>
        <end position="219"/>
    </location>
</feature>
<evidence type="ECO:0000313" key="5">
    <source>
        <dbReference type="Proteomes" id="UP000176558"/>
    </source>
</evidence>
<feature type="region of interest" description="Disordered" evidence="1">
    <location>
        <begin position="201"/>
        <end position="237"/>
    </location>
</feature>
<feature type="transmembrane region" description="Helical" evidence="2">
    <location>
        <begin position="68"/>
        <end position="88"/>
    </location>
</feature>
<evidence type="ECO:0000256" key="2">
    <source>
        <dbReference type="SAM" id="Phobius"/>
    </source>
</evidence>
<evidence type="ECO:0000259" key="3">
    <source>
        <dbReference type="Pfam" id="PF18915"/>
    </source>
</evidence>
<feature type="domain" description="DUF5667" evidence="3">
    <location>
        <begin position="92"/>
        <end position="144"/>
    </location>
</feature>
<comment type="caution">
    <text evidence="4">The sequence shown here is derived from an EMBL/GenBank/DDBJ whole genome shotgun (WGS) entry which is preliminary data.</text>
</comment>
<evidence type="ECO:0000313" key="4">
    <source>
        <dbReference type="EMBL" id="OHB12574.1"/>
    </source>
</evidence>
<dbReference type="AlphaFoldDB" id="A0A1G2UT61"/>
<accession>A0A1G2UT61</accession>
<dbReference type="EMBL" id="MHWT01000014">
    <property type="protein sequence ID" value="OHB12574.1"/>
    <property type="molecule type" value="Genomic_DNA"/>
</dbReference>
<sequence length="276" mass="31089">MYEKIFKKIKKEGLTAEEKDYGLHLLKNFVDSNPIGIPSPWYKKFGQKSFVLLKSPFQNSFFVRKKTLVGALAVLLFISLGESLSLAAKYSLPGDILYPIKIGLNERIESAVTIGLEQKAEIKVKHLDTRLAEAEKLDTANKLDGDRKTEVEIQFKKSIKNTLTHINTLKASGNADNAIKVSSNVETSLQKHKKIVGKILDRTKSESENTKKEKQEDRTGASIQNNTTAESSYSTTSVKFENKAEIKVLESQSLDLENEIDKKTPLFRDIIEKYSF</sequence>
<dbReference type="InterPro" id="IPR043725">
    <property type="entry name" value="DUF5667"/>
</dbReference>
<dbReference type="Pfam" id="PF18915">
    <property type="entry name" value="DUF5667"/>
    <property type="match status" value="1"/>
</dbReference>
<gene>
    <name evidence="4" type="ORF">A3G99_02015</name>
</gene>
<evidence type="ECO:0000256" key="1">
    <source>
        <dbReference type="SAM" id="MobiDB-lite"/>
    </source>
</evidence>
<keyword evidence="2" id="KW-1133">Transmembrane helix</keyword>
<proteinExistence type="predicted"/>
<name>A0A1G2UT61_9BACT</name>
<keyword evidence="2" id="KW-0812">Transmembrane</keyword>
<dbReference type="Proteomes" id="UP000176558">
    <property type="component" value="Unassembled WGS sequence"/>
</dbReference>
<keyword evidence="2" id="KW-0472">Membrane</keyword>
<organism evidence="4 5">
    <name type="scientific">Candidatus Zambryskibacteria bacterium RIFCSPLOWO2_12_FULL_39_23</name>
    <dbReference type="NCBI Taxonomy" id="1802776"/>
    <lineage>
        <taxon>Bacteria</taxon>
        <taxon>Candidatus Zambryskiibacteriota</taxon>
    </lineage>
</organism>
<protein>
    <recommendedName>
        <fullName evidence="3">DUF5667 domain-containing protein</fullName>
    </recommendedName>
</protein>
<feature type="compositionally biased region" description="Polar residues" evidence="1">
    <location>
        <begin position="221"/>
        <end position="237"/>
    </location>
</feature>